<dbReference type="EMBL" id="FPIA01000112">
    <property type="protein sequence ID" value="SFV89008.1"/>
    <property type="molecule type" value="Genomic_DNA"/>
</dbReference>
<accession>A0A1W1E0Y1</accession>
<reference evidence="1" key="1">
    <citation type="submission" date="2016-10" db="EMBL/GenBank/DDBJ databases">
        <authorList>
            <person name="de Groot N.N."/>
        </authorList>
    </citation>
    <scope>NUCLEOTIDE SEQUENCE</scope>
</reference>
<evidence type="ECO:0000313" key="2">
    <source>
        <dbReference type="EMBL" id="SFV89008.1"/>
    </source>
</evidence>
<proteinExistence type="predicted"/>
<name>A0A1W1E0Y1_9ZZZZ</name>
<gene>
    <name evidence="1" type="ORF">MNB_SUP05-SYMBIONT-5-882</name>
    <name evidence="2" type="ORF">MNB_SUP05-SYMBIONT-7-33</name>
</gene>
<sequence>MISKIQFLPLKGVLKKTVLSLSLLGANLGYICHLIFY</sequence>
<evidence type="ECO:0000313" key="1">
    <source>
        <dbReference type="EMBL" id="SFV87605.1"/>
    </source>
</evidence>
<organism evidence="1">
    <name type="scientific">hydrothermal vent metagenome</name>
    <dbReference type="NCBI Taxonomy" id="652676"/>
    <lineage>
        <taxon>unclassified sequences</taxon>
        <taxon>metagenomes</taxon>
        <taxon>ecological metagenomes</taxon>
    </lineage>
</organism>
<protein>
    <submittedName>
        <fullName evidence="1">Uncharacterized protein</fullName>
    </submittedName>
</protein>
<dbReference type="EMBL" id="FPHZ01000044">
    <property type="protein sequence ID" value="SFV87605.1"/>
    <property type="molecule type" value="Genomic_DNA"/>
</dbReference>
<dbReference type="AlphaFoldDB" id="A0A1W1E0Y1"/>